<organism evidence="4 5">
    <name type="scientific">Streptomyces klenkii</name>
    <dbReference type="NCBI Taxonomy" id="1420899"/>
    <lineage>
        <taxon>Bacteria</taxon>
        <taxon>Bacillati</taxon>
        <taxon>Actinomycetota</taxon>
        <taxon>Actinomycetes</taxon>
        <taxon>Kitasatosporales</taxon>
        <taxon>Streptomycetaceae</taxon>
        <taxon>Streptomyces</taxon>
    </lineage>
</organism>
<keyword evidence="5" id="KW-1185">Reference proteome</keyword>
<evidence type="ECO:0000259" key="3">
    <source>
        <dbReference type="Pfam" id="PF00294"/>
    </source>
</evidence>
<feature type="non-terminal residue" evidence="4">
    <location>
        <position position="1"/>
    </location>
</feature>
<reference evidence="4 5" key="1">
    <citation type="journal article" date="2015" name="Antonie Van Leeuwenhoek">
        <title>Streptomyces klenkii sp. nov., isolated from deep marine sediment.</title>
        <authorList>
            <person name="Veyisoglu A."/>
            <person name="Sahin N."/>
        </authorList>
    </citation>
    <scope>NUCLEOTIDE SEQUENCE [LARGE SCALE GENOMIC DNA]</scope>
    <source>
        <strain evidence="4 5">KCTC 29202</strain>
    </source>
</reference>
<gene>
    <name evidence="4" type="ORF">D7231_36030</name>
</gene>
<dbReference type="PANTHER" id="PTHR10584:SF166">
    <property type="entry name" value="RIBOKINASE"/>
    <property type="match status" value="1"/>
</dbReference>
<dbReference type="SUPFAM" id="SSF53613">
    <property type="entry name" value="Ribokinase-like"/>
    <property type="match status" value="1"/>
</dbReference>
<sequence>DIAYDSGWRAHYAVDGAEAEALITPGSVLDVHRAVDGVHLCPLGAPEAQLALARAVRARWPDALLSATTFRNRISEQPATARALWGTVDVLVCNAEEALLLTRTGTPAQALEGIHGVVAAGRGGRAVCVTDGGNGAHLVTGQGVPHVAAFPARVVDPTGAGEAFAGAAMAAHLAGAGLLPAMATGAAVASIAVEGVGPERLLAATPPDVRCRAAAITLAGAGETRRG</sequence>
<evidence type="ECO:0000313" key="5">
    <source>
        <dbReference type="Proteomes" id="UP000270343"/>
    </source>
</evidence>
<dbReference type="Proteomes" id="UP000270343">
    <property type="component" value="Unassembled WGS sequence"/>
</dbReference>
<dbReference type="AlphaFoldDB" id="A0A3A9ZNW4"/>
<dbReference type="GO" id="GO:0005829">
    <property type="term" value="C:cytosol"/>
    <property type="evidence" value="ECO:0007669"/>
    <property type="project" value="TreeGrafter"/>
</dbReference>
<dbReference type="Pfam" id="PF00294">
    <property type="entry name" value="PfkB"/>
    <property type="match status" value="1"/>
</dbReference>
<dbReference type="InterPro" id="IPR011611">
    <property type="entry name" value="PfkB_dom"/>
</dbReference>
<dbReference type="RefSeq" id="WP_242000105.1">
    <property type="nucleotide sequence ID" value="NZ_RBAM01000237.1"/>
</dbReference>
<evidence type="ECO:0000313" key="4">
    <source>
        <dbReference type="EMBL" id="RKN49871.1"/>
    </source>
</evidence>
<dbReference type="InterPro" id="IPR029056">
    <property type="entry name" value="Ribokinase-like"/>
</dbReference>
<evidence type="ECO:0000256" key="1">
    <source>
        <dbReference type="ARBA" id="ARBA00022679"/>
    </source>
</evidence>
<dbReference type="Gene3D" id="3.40.1190.20">
    <property type="match status" value="1"/>
</dbReference>
<feature type="domain" description="Carbohydrate kinase PfkB" evidence="3">
    <location>
        <begin position="37"/>
        <end position="198"/>
    </location>
</feature>
<name>A0A3A9ZNW4_9ACTN</name>
<protein>
    <recommendedName>
        <fullName evidence="3">Carbohydrate kinase PfkB domain-containing protein</fullName>
    </recommendedName>
</protein>
<dbReference type="GO" id="GO:0016301">
    <property type="term" value="F:kinase activity"/>
    <property type="evidence" value="ECO:0007669"/>
    <property type="project" value="UniProtKB-KW"/>
</dbReference>
<comment type="caution">
    <text evidence="4">The sequence shown here is derived from an EMBL/GenBank/DDBJ whole genome shotgun (WGS) entry which is preliminary data.</text>
</comment>
<accession>A0A3A9ZNW4</accession>
<keyword evidence="1" id="KW-0808">Transferase</keyword>
<dbReference type="PANTHER" id="PTHR10584">
    <property type="entry name" value="SUGAR KINASE"/>
    <property type="match status" value="1"/>
</dbReference>
<evidence type="ECO:0000256" key="2">
    <source>
        <dbReference type="ARBA" id="ARBA00022777"/>
    </source>
</evidence>
<dbReference type="EMBL" id="RBAM01000237">
    <property type="protein sequence ID" value="RKN49871.1"/>
    <property type="molecule type" value="Genomic_DNA"/>
</dbReference>
<proteinExistence type="predicted"/>
<keyword evidence="2" id="KW-0418">Kinase</keyword>